<evidence type="ECO:0000313" key="3">
    <source>
        <dbReference type="Proteomes" id="UP000019184"/>
    </source>
</evidence>
<comment type="caution">
    <text evidence="2">The sequence shown here is derived from an EMBL/GenBank/DDBJ whole genome shotgun (WGS) entry which is preliminary data.</text>
</comment>
<proteinExistence type="predicted"/>
<protein>
    <submittedName>
        <fullName evidence="2">Uncharacterized protein</fullName>
    </submittedName>
</protein>
<dbReference type="AlphaFoldDB" id="A0A7U7J270"/>
<feature type="region of interest" description="Disordered" evidence="1">
    <location>
        <begin position="1"/>
        <end position="27"/>
    </location>
</feature>
<gene>
    <name evidence="2" type="ORF">BN874_1860007</name>
</gene>
<organism evidence="2 3">
    <name type="scientific">Candidatus Contendobacter odensis Run_B_J11</name>
    <dbReference type="NCBI Taxonomy" id="1400861"/>
    <lineage>
        <taxon>Bacteria</taxon>
        <taxon>Pseudomonadati</taxon>
        <taxon>Pseudomonadota</taxon>
        <taxon>Gammaproteobacteria</taxon>
        <taxon>Candidatus Competibacteraceae</taxon>
        <taxon>Candidatus Contendibacter</taxon>
    </lineage>
</organism>
<dbReference type="EMBL" id="CBTK010000097">
    <property type="protein sequence ID" value="CDH44743.1"/>
    <property type="molecule type" value="Genomic_DNA"/>
</dbReference>
<dbReference type="RefSeq" id="WP_034431929.1">
    <property type="nucleotide sequence ID" value="NZ_CBTK010000097.1"/>
</dbReference>
<evidence type="ECO:0000256" key="1">
    <source>
        <dbReference type="SAM" id="MobiDB-lite"/>
    </source>
</evidence>
<keyword evidence="3" id="KW-1185">Reference proteome</keyword>
<dbReference type="Proteomes" id="UP000019184">
    <property type="component" value="Unassembled WGS sequence"/>
</dbReference>
<evidence type="ECO:0000313" key="2">
    <source>
        <dbReference type="EMBL" id="CDH44743.1"/>
    </source>
</evidence>
<accession>A0A7U7J270</accession>
<sequence>MNSRMKASLLFQAPEPPQRDLSASLNDRERGSRVEFAKWREAHPNFTHNELLDNWKRIRVAWNISKPDKKKTRK</sequence>
<reference evidence="2 3" key="1">
    <citation type="journal article" date="2014" name="ISME J.">
        <title>Candidatus Competibacter-lineage genomes retrieved from metagenomes reveal functional metabolic diversity.</title>
        <authorList>
            <person name="McIlroy S.J."/>
            <person name="Albertsen M."/>
            <person name="Andresen E.K."/>
            <person name="Saunders A.M."/>
            <person name="Kristiansen R."/>
            <person name="Stokholm-Bjerregaard M."/>
            <person name="Nielsen K.L."/>
            <person name="Nielsen P.H."/>
        </authorList>
    </citation>
    <scope>NUCLEOTIDE SEQUENCE [LARGE SCALE GENOMIC DNA]</scope>
    <source>
        <strain evidence="2 3">Run_B_J11</strain>
    </source>
</reference>
<name>A0A7U7J270_9GAMM</name>